<dbReference type="EMBL" id="CP022163">
    <property type="protein sequence ID" value="ATB29327.1"/>
    <property type="molecule type" value="Genomic_DNA"/>
</dbReference>
<dbReference type="PROSITE" id="PS51257">
    <property type="entry name" value="PROKAR_LIPOPROTEIN"/>
    <property type="match status" value="1"/>
</dbReference>
<organism evidence="1 2">
    <name type="scientific">Melittangium boletus DSM 14713</name>
    <dbReference type="NCBI Taxonomy" id="1294270"/>
    <lineage>
        <taxon>Bacteria</taxon>
        <taxon>Pseudomonadati</taxon>
        <taxon>Myxococcota</taxon>
        <taxon>Myxococcia</taxon>
        <taxon>Myxococcales</taxon>
        <taxon>Cystobacterineae</taxon>
        <taxon>Archangiaceae</taxon>
        <taxon>Melittangium</taxon>
    </lineage>
</organism>
<evidence type="ECO:0000313" key="1">
    <source>
        <dbReference type="EMBL" id="ATB29327.1"/>
    </source>
</evidence>
<reference evidence="1 2" key="1">
    <citation type="submission" date="2017-06" db="EMBL/GenBank/DDBJ databases">
        <authorList>
            <person name="Kim H.J."/>
            <person name="Triplett B.A."/>
        </authorList>
    </citation>
    <scope>NUCLEOTIDE SEQUENCE [LARGE SCALE GENOMIC DNA]</scope>
    <source>
        <strain evidence="1 2">DSM 14713</strain>
    </source>
</reference>
<sequence>MKKMRGVHSALIAAMVVSGCGSDPKPVTTPPGASDAQGDWKDPGRYAACKVFSVQGVECGDPEVFNLDACDKASLAGLARDGLYTLVYRNERTPPSISAGALRLSPYGHLSSYRGVVPSRYHIDDESFYLSSTRELSTSVSARDALVGCHVEGNRLHGCYATCRNGTFTGYGTFMAERWTRRAGEAEASGLRLASESFVAQGEPVDVYVTHGHAYVVSLPRGDTPGGLSVFDVSNPAAPVLKTTLSLPRDNYWNGVWSKGNALYVASADTGVITFDLTNPASPQLLRSLPSGKGAIDVHTVFVEGERLYAMSVSPVPKTLFFDIRQPTEPQLLGEYVEPGAGVDGRVGFPHDALALEGRLYINHWSGGYLVVDVSDPTEPRKLGAFTYPYATSHANAVGHFGDRLIAFEGGENWGAHLRVLDVTDPAKPVRIGEYKLSDNVSIHNMLLVGQRLYIAHYQHGVRVLDVSVPETPREVAYYNTVRETDPHRGESFYDGAVGIRVPGDGYVYVIDTSRGLLIFPEP</sequence>
<dbReference type="RefSeq" id="WP_095977904.1">
    <property type="nucleotide sequence ID" value="NZ_CP022163.1"/>
</dbReference>
<name>A0A250IDX9_9BACT</name>
<dbReference type="AlphaFoldDB" id="A0A250IDX9"/>
<dbReference type="OrthoDB" id="5378776at2"/>
<protein>
    <recommendedName>
        <fullName evidence="3">Lipoprotein</fullName>
    </recommendedName>
</protein>
<gene>
    <name evidence="1" type="ORF">MEBOL_002776</name>
</gene>
<proteinExistence type="predicted"/>
<evidence type="ECO:0000313" key="2">
    <source>
        <dbReference type="Proteomes" id="UP000217289"/>
    </source>
</evidence>
<accession>A0A250IDX9</accession>
<dbReference type="KEGG" id="mbd:MEBOL_002776"/>
<dbReference type="InterPro" id="IPR013211">
    <property type="entry name" value="LVIVD"/>
</dbReference>
<dbReference type="Proteomes" id="UP000217289">
    <property type="component" value="Chromosome"/>
</dbReference>
<dbReference type="Pfam" id="PF08309">
    <property type="entry name" value="LVIVD"/>
    <property type="match status" value="4"/>
</dbReference>
<evidence type="ECO:0008006" key="3">
    <source>
        <dbReference type="Google" id="ProtNLM"/>
    </source>
</evidence>
<keyword evidence="2" id="KW-1185">Reference proteome</keyword>
<dbReference type="SUPFAM" id="SSF101908">
    <property type="entry name" value="Putative isomerase YbhE"/>
    <property type="match status" value="1"/>
</dbReference>